<dbReference type="AlphaFoldDB" id="A0A285CTX7"/>
<feature type="signal peptide" evidence="1">
    <location>
        <begin position="1"/>
        <end position="21"/>
    </location>
</feature>
<accession>A0A285CTX7</accession>
<name>A0A285CTX7_9RHOB</name>
<keyword evidence="1" id="KW-0732">Signal</keyword>
<sequence>MRVRVLLVSSALVALSPVVAAAQEYSGGVTLGYGHTDVSDSDTDANILTLDGRFGVDLGNGLRFGADISGANVDIDGAADDLDQSVVGIYGAYGFANGTSAGLYVERADVDDDLTLTSYGLMLGYEAEGAALGGFYGESDTDPALPNGGDVQDYGVTFRYTGAEGYTVGASALRTEISSNGRELNYDFAGIAGSYAVAPSWTLFGGLSDISLDELELDVTTLGLGVSYDLSAVSRANASVSLEVARSETEVSGLEGDETSVRLGLSIPLGSRGFAVPMNSVADSVLNPRHSAMSTSMMSAY</sequence>
<dbReference type="Proteomes" id="UP000219467">
    <property type="component" value="Unassembled WGS sequence"/>
</dbReference>
<evidence type="ECO:0000313" key="2">
    <source>
        <dbReference type="EMBL" id="SNX70865.1"/>
    </source>
</evidence>
<evidence type="ECO:0000313" key="3">
    <source>
        <dbReference type="Proteomes" id="UP000219467"/>
    </source>
</evidence>
<evidence type="ECO:0000256" key="1">
    <source>
        <dbReference type="SAM" id="SignalP"/>
    </source>
</evidence>
<dbReference type="SUPFAM" id="SSF56935">
    <property type="entry name" value="Porins"/>
    <property type="match status" value="1"/>
</dbReference>
<dbReference type="GO" id="GO:0015288">
    <property type="term" value="F:porin activity"/>
    <property type="evidence" value="ECO:0007669"/>
    <property type="project" value="InterPro"/>
</dbReference>
<dbReference type="GO" id="GO:0016020">
    <property type="term" value="C:membrane"/>
    <property type="evidence" value="ECO:0007669"/>
    <property type="project" value="InterPro"/>
</dbReference>
<feature type="chain" id="PRO_5012176589" description="Porin" evidence="1">
    <location>
        <begin position="22"/>
        <end position="301"/>
    </location>
</feature>
<dbReference type="Gene3D" id="2.40.160.10">
    <property type="entry name" value="Porin"/>
    <property type="match status" value="1"/>
</dbReference>
<protein>
    <recommendedName>
        <fullName evidence="4">Porin</fullName>
    </recommendedName>
</protein>
<proteinExistence type="predicted"/>
<keyword evidence="3" id="KW-1185">Reference proteome</keyword>
<evidence type="ECO:0008006" key="4">
    <source>
        <dbReference type="Google" id="ProtNLM"/>
    </source>
</evidence>
<dbReference type="EMBL" id="OAOQ01000007">
    <property type="protein sequence ID" value="SNX70865.1"/>
    <property type="molecule type" value="Genomic_DNA"/>
</dbReference>
<organism evidence="2 3">
    <name type="scientific">Cereibacter ovatus</name>
    <dbReference type="NCBI Taxonomy" id="439529"/>
    <lineage>
        <taxon>Bacteria</taxon>
        <taxon>Pseudomonadati</taxon>
        <taxon>Pseudomonadota</taxon>
        <taxon>Alphaproteobacteria</taxon>
        <taxon>Rhodobacterales</taxon>
        <taxon>Paracoccaceae</taxon>
        <taxon>Cereibacter</taxon>
    </lineage>
</organism>
<dbReference type="OrthoDB" id="7737345at2"/>
<dbReference type="InterPro" id="IPR023614">
    <property type="entry name" value="Porin_dom_sf"/>
</dbReference>
<gene>
    <name evidence="2" type="ORF">SAMN05878503_10733</name>
</gene>
<dbReference type="RefSeq" id="WP_097030464.1">
    <property type="nucleotide sequence ID" value="NZ_OAOQ01000007.1"/>
</dbReference>
<reference evidence="3" key="1">
    <citation type="submission" date="2017-08" db="EMBL/GenBank/DDBJ databases">
        <authorList>
            <person name="Varghese N."/>
            <person name="Submissions S."/>
        </authorList>
    </citation>
    <scope>NUCLEOTIDE SEQUENCE [LARGE SCALE GENOMIC DNA]</scope>
    <source>
        <strain evidence="3">JA234</strain>
    </source>
</reference>